<organism evidence="1 2">
    <name type="scientific">Araneus ventricosus</name>
    <name type="common">Orbweaver spider</name>
    <name type="synonym">Epeira ventricosa</name>
    <dbReference type="NCBI Taxonomy" id="182803"/>
    <lineage>
        <taxon>Eukaryota</taxon>
        <taxon>Metazoa</taxon>
        <taxon>Ecdysozoa</taxon>
        <taxon>Arthropoda</taxon>
        <taxon>Chelicerata</taxon>
        <taxon>Arachnida</taxon>
        <taxon>Araneae</taxon>
        <taxon>Araneomorphae</taxon>
        <taxon>Entelegynae</taxon>
        <taxon>Araneoidea</taxon>
        <taxon>Araneidae</taxon>
        <taxon>Araneus</taxon>
    </lineage>
</organism>
<proteinExistence type="predicted"/>
<accession>A0A4Y2BT99</accession>
<dbReference type="EMBL" id="BGPR01000102">
    <property type="protein sequence ID" value="GBL94384.1"/>
    <property type="molecule type" value="Genomic_DNA"/>
</dbReference>
<gene>
    <name evidence="1" type="ORF">AVEN_7358_1</name>
</gene>
<dbReference type="Proteomes" id="UP000499080">
    <property type="component" value="Unassembled WGS sequence"/>
</dbReference>
<name>A0A4Y2BT99_ARAVE</name>
<dbReference type="AlphaFoldDB" id="A0A4Y2BT99"/>
<sequence>MNANITCLFGVSLEVTSWYHTFLPAFIQRYTCVPQASFCHFLQLRNRHCTVSKLQNRCPLSKLFIPGNRHMERDQRDKIHVRVSKCGVMASNLILGGIYDPAPCRDGASTTFPSPRL</sequence>
<reference evidence="1 2" key="1">
    <citation type="journal article" date="2019" name="Sci. Rep.">
        <title>Orb-weaving spider Araneus ventricosus genome elucidates the spidroin gene catalogue.</title>
        <authorList>
            <person name="Kono N."/>
            <person name="Nakamura H."/>
            <person name="Ohtoshi R."/>
            <person name="Moran D.A.P."/>
            <person name="Shinohara A."/>
            <person name="Yoshida Y."/>
            <person name="Fujiwara M."/>
            <person name="Mori M."/>
            <person name="Tomita M."/>
            <person name="Arakawa K."/>
        </authorList>
    </citation>
    <scope>NUCLEOTIDE SEQUENCE [LARGE SCALE GENOMIC DNA]</scope>
</reference>
<evidence type="ECO:0000313" key="1">
    <source>
        <dbReference type="EMBL" id="GBL94384.1"/>
    </source>
</evidence>
<evidence type="ECO:0000313" key="2">
    <source>
        <dbReference type="Proteomes" id="UP000499080"/>
    </source>
</evidence>
<comment type="caution">
    <text evidence="1">The sequence shown here is derived from an EMBL/GenBank/DDBJ whole genome shotgun (WGS) entry which is preliminary data.</text>
</comment>
<keyword evidence="2" id="KW-1185">Reference proteome</keyword>
<protein>
    <submittedName>
        <fullName evidence="1">Uncharacterized protein</fullName>
    </submittedName>
</protein>